<gene>
    <name evidence="1" type="ORF">GCM10009721_17160</name>
</gene>
<sequence length="48" mass="5224">MAFRSDGLVVTINRYADAGPESPTEPWAFETLQELALSPAWRTAAAQS</sequence>
<organism evidence="1 2">
    <name type="scientific">Terrabacter tumescens</name>
    <dbReference type="NCBI Taxonomy" id="60443"/>
    <lineage>
        <taxon>Bacteria</taxon>
        <taxon>Bacillati</taxon>
        <taxon>Actinomycetota</taxon>
        <taxon>Actinomycetes</taxon>
        <taxon>Micrococcales</taxon>
        <taxon>Intrasporangiaceae</taxon>
        <taxon>Terrabacter</taxon>
    </lineage>
</organism>
<comment type="caution">
    <text evidence="1">The sequence shown here is derived from an EMBL/GenBank/DDBJ whole genome shotgun (WGS) entry which is preliminary data.</text>
</comment>
<dbReference type="RefSeq" id="WP_156035118.1">
    <property type="nucleotide sequence ID" value="NZ_BMNZ01000003.1"/>
</dbReference>
<accession>A0ABQ2HVK1</accession>
<dbReference type="EMBL" id="BMNZ01000003">
    <property type="protein sequence ID" value="GGM92022.1"/>
    <property type="molecule type" value="Genomic_DNA"/>
</dbReference>
<name>A0ABQ2HVK1_9MICO</name>
<protein>
    <submittedName>
        <fullName evidence="1">Uncharacterized protein</fullName>
    </submittedName>
</protein>
<keyword evidence="2" id="KW-1185">Reference proteome</keyword>
<proteinExistence type="predicted"/>
<dbReference type="Proteomes" id="UP000623461">
    <property type="component" value="Unassembled WGS sequence"/>
</dbReference>
<evidence type="ECO:0000313" key="1">
    <source>
        <dbReference type="EMBL" id="GGM92022.1"/>
    </source>
</evidence>
<evidence type="ECO:0000313" key="2">
    <source>
        <dbReference type="Proteomes" id="UP000623461"/>
    </source>
</evidence>
<reference evidence="2" key="1">
    <citation type="journal article" date="2019" name="Int. J. Syst. Evol. Microbiol.">
        <title>The Global Catalogue of Microorganisms (GCM) 10K type strain sequencing project: providing services to taxonomists for standard genome sequencing and annotation.</title>
        <authorList>
            <consortium name="The Broad Institute Genomics Platform"/>
            <consortium name="The Broad Institute Genome Sequencing Center for Infectious Disease"/>
            <person name="Wu L."/>
            <person name="Ma J."/>
        </authorList>
    </citation>
    <scope>NUCLEOTIDE SEQUENCE [LARGE SCALE GENOMIC DNA]</scope>
    <source>
        <strain evidence="2">JCM 1365</strain>
    </source>
</reference>